<dbReference type="InterPro" id="IPR021255">
    <property type="entry name" value="DUF2807"/>
</dbReference>
<feature type="transmembrane region" description="Helical" evidence="1">
    <location>
        <begin position="393"/>
        <end position="412"/>
    </location>
</feature>
<dbReference type="AlphaFoldDB" id="A0A024U339"/>
<evidence type="ECO:0000259" key="2">
    <source>
        <dbReference type="Pfam" id="PF10988"/>
    </source>
</evidence>
<dbReference type="Pfam" id="PF10988">
    <property type="entry name" value="DUF2807"/>
    <property type="match status" value="1"/>
</dbReference>
<evidence type="ECO:0000256" key="1">
    <source>
        <dbReference type="SAM" id="Phobius"/>
    </source>
</evidence>
<proteinExistence type="predicted"/>
<dbReference type="Gene3D" id="2.160.20.120">
    <property type="match status" value="1"/>
</dbReference>
<dbReference type="PANTHER" id="PTHR39200:SF1">
    <property type="entry name" value="AUTO-TRANSPORTER ADHESIN HEAD GIN DOMAIN-CONTAINING PROTEIN-RELATED"/>
    <property type="match status" value="1"/>
</dbReference>
<keyword evidence="1" id="KW-0472">Membrane</keyword>
<sequence length="424" mass="43992">MPTSMSDTITAPNITVRSWASGNGTLIGLTSALPGRLIVSYDPSLNQTATVVVTTSSNDLADLIQTDIVPAGKIDIGIDERGIHMTGSDQQLKLSLAQRDVDITASLLVQVTFNRPIADLTTTAETIVQNGALSLQDTLSSVGVTSLGSHNVWVDSVNAVTVSKLELTAGGRGSVFLTAPAVIATKRAKLTVLGGGAIGVQTASVTAGALKTSVLGSGSAYVHGTVDATVLQSEVLGSGSVNYYPSGHCGNSKITILGSGSAYTASLACNNTKVDVLGSGSAYVQTVNTLSRSGFGSGRINYFNITPAHLPKEKKRQWFFTPKAPAVVAVTENKYKTFEVAPEPSALQEGVAVHVVQHIGWFSWPPIGSTADVPIVDSSAMTARLGHSTSTEAYGVGALAMMLAVAVAFVLFKKKQRGGYQPLL</sequence>
<dbReference type="VEuPathDB" id="FungiDB:H310_07233"/>
<dbReference type="PANTHER" id="PTHR39200">
    <property type="entry name" value="HYPOTHETICAL EXPORTED PROTEIN"/>
    <property type="match status" value="1"/>
</dbReference>
<evidence type="ECO:0000313" key="3">
    <source>
        <dbReference type="EMBL" id="ETW00669.1"/>
    </source>
</evidence>
<protein>
    <recommendedName>
        <fullName evidence="2">Putative auto-transporter adhesin head GIN domain-containing protein</fullName>
    </recommendedName>
</protein>
<gene>
    <name evidence="3" type="ORF">H310_07233</name>
</gene>
<keyword evidence="1" id="KW-1133">Transmembrane helix</keyword>
<reference evidence="3" key="1">
    <citation type="submission" date="2013-12" db="EMBL/GenBank/DDBJ databases">
        <title>The Genome Sequence of Aphanomyces invadans NJM9701.</title>
        <authorList>
            <consortium name="The Broad Institute Genomics Platform"/>
            <person name="Russ C."/>
            <person name="Tyler B."/>
            <person name="van West P."/>
            <person name="Dieguez-Uribeondo J."/>
            <person name="Young S.K."/>
            <person name="Zeng Q."/>
            <person name="Gargeya S."/>
            <person name="Fitzgerald M."/>
            <person name="Abouelleil A."/>
            <person name="Alvarado L."/>
            <person name="Chapman S.B."/>
            <person name="Gainer-Dewar J."/>
            <person name="Goldberg J."/>
            <person name="Griggs A."/>
            <person name="Gujja S."/>
            <person name="Hansen M."/>
            <person name="Howarth C."/>
            <person name="Imamovic A."/>
            <person name="Ireland A."/>
            <person name="Larimer J."/>
            <person name="McCowan C."/>
            <person name="Murphy C."/>
            <person name="Pearson M."/>
            <person name="Poon T.W."/>
            <person name="Priest M."/>
            <person name="Roberts A."/>
            <person name="Saif S."/>
            <person name="Shea T."/>
            <person name="Sykes S."/>
            <person name="Wortman J."/>
            <person name="Nusbaum C."/>
            <person name="Birren B."/>
        </authorList>
    </citation>
    <scope>NUCLEOTIDE SEQUENCE [LARGE SCALE GENOMIC DNA]</scope>
    <source>
        <strain evidence="3">NJM9701</strain>
    </source>
</reference>
<organism evidence="3">
    <name type="scientific">Aphanomyces invadans</name>
    <dbReference type="NCBI Taxonomy" id="157072"/>
    <lineage>
        <taxon>Eukaryota</taxon>
        <taxon>Sar</taxon>
        <taxon>Stramenopiles</taxon>
        <taxon>Oomycota</taxon>
        <taxon>Saprolegniomycetes</taxon>
        <taxon>Saprolegniales</taxon>
        <taxon>Verrucalvaceae</taxon>
        <taxon>Aphanomyces</taxon>
    </lineage>
</organism>
<accession>A0A024U339</accession>
<dbReference type="OrthoDB" id="69971at2759"/>
<name>A0A024U339_9STRA</name>
<dbReference type="RefSeq" id="XP_008870804.1">
    <property type="nucleotide sequence ID" value="XM_008872582.1"/>
</dbReference>
<feature type="domain" description="Putative auto-transporter adhesin head GIN" evidence="2">
    <location>
        <begin position="123"/>
        <end position="304"/>
    </location>
</feature>
<dbReference type="GeneID" id="20084283"/>
<keyword evidence="1" id="KW-0812">Transmembrane</keyword>
<dbReference type="eggNOG" id="ENOG502SCJU">
    <property type="taxonomic scope" value="Eukaryota"/>
</dbReference>
<dbReference type="EMBL" id="KI913964">
    <property type="protein sequence ID" value="ETW00669.1"/>
    <property type="molecule type" value="Genomic_DNA"/>
</dbReference>